<accession>A0ABT0C3B9</accession>
<feature type="compositionally biased region" description="Low complexity" evidence="1">
    <location>
        <begin position="514"/>
        <end position="533"/>
    </location>
</feature>
<evidence type="ECO:0000313" key="3">
    <source>
        <dbReference type="Proteomes" id="UP001165444"/>
    </source>
</evidence>
<sequence>MEPFIVGIDITSIKDLFGRNREIETLISCAKRKGNAGIIGARRFGKTCLMKSLETYLVNNGSIGAYPLYFDVKTQCGVKKNTPAVYRSMASLLASKMCLDNLLPEGKLKISRRCSLDISCDELDMRVQMEEWNPEYQKQVLFTLANNLEKNNKYLLLLLDEIDYLLLEAFDTPSDFSRIRGAATSPESNLKFWIAGTSTWSAICTSVGSPELNCGLENVTITSISKEDFTSLWQHECSLIEETFLRQQYLDLLSPLFQKTGGVPYYAKFVASHMYTNRKVALPEYDVIRDYLCEIINNRFVSEVERSTMFLLSKGPKNFEETIPDGITSLRSKGLVNSISESTFYLPIGYLEDYLRACSHDKEIVNVDSIEQEELNELVGQIERLRVGVNKRYINVHEVFIPSHEDPIEFGILRKRCYDEASMDAFSGSLYKLYYEGSNNGNNLPDRWSEFANLTRALRHLYNHRECAPSTMSEERLLMIVNNGSRPIYDYEFAKMQVKVLQLCRDELCGMQASTSPSRTNTKTSTTESDSSSVLRGKINGDRNRIFVDNHRPYIIDNKMGFAPNNSPREYDYSEREEVLFELKPETTNPRTGEPISFAINVRPAND</sequence>
<dbReference type="EMBL" id="JAKZMM010000035">
    <property type="protein sequence ID" value="MCJ2381497.1"/>
    <property type="molecule type" value="Genomic_DNA"/>
</dbReference>
<feature type="region of interest" description="Disordered" evidence="1">
    <location>
        <begin position="512"/>
        <end position="537"/>
    </location>
</feature>
<comment type="caution">
    <text evidence="2">The sequence shown here is derived from an EMBL/GenBank/DDBJ whole genome shotgun (WGS) entry which is preliminary data.</text>
</comment>
<dbReference type="Proteomes" id="UP001165444">
    <property type="component" value="Unassembled WGS sequence"/>
</dbReference>
<proteinExistence type="predicted"/>
<organism evidence="2 3">
    <name type="scientific">Parabacteroides faecalis</name>
    <dbReference type="NCBI Taxonomy" id="2924040"/>
    <lineage>
        <taxon>Bacteria</taxon>
        <taxon>Pseudomonadati</taxon>
        <taxon>Bacteroidota</taxon>
        <taxon>Bacteroidia</taxon>
        <taxon>Bacteroidales</taxon>
        <taxon>Tannerellaceae</taxon>
        <taxon>Parabacteroides</taxon>
    </lineage>
</organism>
<gene>
    <name evidence="2" type="ORF">MUN53_12915</name>
</gene>
<dbReference type="InterPro" id="IPR027417">
    <property type="entry name" value="P-loop_NTPase"/>
</dbReference>
<dbReference type="RefSeq" id="WP_243325871.1">
    <property type="nucleotide sequence ID" value="NZ_JAKZMM010000035.1"/>
</dbReference>
<name>A0ABT0C3B9_9BACT</name>
<reference evidence="2 3" key="1">
    <citation type="submission" date="2022-03" db="EMBL/GenBank/DDBJ databases">
        <title>Parabacteroides sp. nov. isolated from swine feces.</title>
        <authorList>
            <person name="Bak J.E."/>
        </authorList>
    </citation>
    <scope>NUCLEOTIDE SEQUENCE [LARGE SCALE GENOMIC DNA]</scope>
    <source>
        <strain evidence="2 3">AGMB00274</strain>
    </source>
</reference>
<protein>
    <submittedName>
        <fullName evidence="2">Uncharacterized protein</fullName>
    </submittedName>
</protein>
<evidence type="ECO:0000256" key="1">
    <source>
        <dbReference type="SAM" id="MobiDB-lite"/>
    </source>
</evidence>
<dbReference type="SUPFAM" id="SSF52540">
    <property type="entry name" value="P-loop containing nucleoside triphosphate hydrolases"/>
    <property type="match status" value="1"/>
</dbReference>
<dbReference type="Gene3D" id="3.40.50.300">
    <property type="entry name" value="P-loop containing nucleotide triphosphate hydrolases"/>
    <property type="match status" value="1"/>
</dbReference>
<evidence type="ECO:0000313" key="2">
    <source>
        <dbReference type="EMBL" id="MCJ2381497.1"/>
    </source>
</evidence>
<keyword evidence="3" id="KW-1185">Reference proteome</keyword>